<accession>A0A383CYT9</accession>
<protein>
    <submittedName>
        <fullName evidence="1">Uncharacterized protein</fullName>
    </submittedName>
</protein>
<sequence length="93" mass="10519">MTVNRRQFAKVAGTATLAIAWQQACTEVGETGEVTVETVRTLLDAQGSRGIYESPDELERLRTAVRNMIRVQENLRDFPLDPDEQPLVVFWRG</sequence>
<organism evidence="1">
    <name type="scientific">marine metagenome</name>
    <dbReference type="NCBI Taxonomy" id="408172"/>
    <lineage>
        <taxon>unclassified sequences</taxon>
        <taxon>metagenomes</taxon>
        <taxon>ecological metagenomes</taxon>
    </lineage>
</organism>
<name>A0A383CYT9_9ZZZZ</name>
<gene>
    <name evidence="1" type="ORF">METZ01_LOCUS490047</name>
</gene>
<reference evidence="1" key="1">
    <citation type="submission" date="2018-05" db="EMBL/GenBank/DDBJ databases">
        <authorList>
            <person name="Lanie J.A."/>
            <person name="Ng W.-L."/>
            <person name="Kazmierczak K.M."/>
            <person name="Andrzejewski T.M."/>
            <person name="Davidsen T.M."/>
            <person name="Wayne K.J."/>
            <person name="Tettelin H."/>
            <person name="Glass J.I."/>
            <person name="Rusch D."/>
            <person name="Podicherti R."/>
            <person name="Tsui H.-C.T."/>
            <person name="Winkler M.E."/>
        </authorList>
    </citation>
    <scope>NUCLEOTIDE SEQUENCE</scope>
</reference>
<dbReference type="EMBL" id="UINC01212735">
    <property type="protein sequence ID" value="SVE37193.1"/>
    <property type="molecule type" value="Genomic_DNA"/>
</dbReference>
<evidence type="ECO:0000313" key="1">
    <source>
        <dbReference type="EMBL" id="SVE37193.1"/>
    </source>
</evidence>
<proteinExistence type="predicted"/>
<dbReference type="AlphaFoldDB" id="A0A383CYT9"/>